<dbReference type="CDD" id="cd00054">
    <property type="entry name" value="EGF_CA"/>
    <property type="match status" value="3"/>
</dbReference>
<evidence type="ECO:0000313" key="10">
    <source>
        <dbReference type="Proteomes" id="UP001190700"/>
    </source>
</evidence>
<dbReference type="SUPFAM" id="SSF57196">
    <property type="entry name" value="EGF/Laminin"/>
    <property type="match status" value="1"/>
</dbReference>
<dbReference type="Gene3D" id="2.60.40.10">
    <property type="entry name" value="Immunoglobulins"/>
    <property type="match status" value="1"/>
</dbReference>
<gene>
    <name evidence="9" type="ORF">CYMTET_50694</name>
</gene>
<feature type="compositionally biased region" description="Pro residues" evidence="5">
    <location>
        <begin position="504"/>
        <end position="534"/>
    </location>
</feature>
<evidence type="ECO:0000259" key="8">
    <source>
        <dbReference type="PROSITE" id="PS50026"/>
    </source>
</evidence>
<comment type="caution">
    <text evidence="4">Lacks conserved residue(s) required for the propagation of feature annotation.</text>
</comment>
<keyword evidence="6" id="KW-1133">Transmembrane helix</keyword>
<feature type="region of interest" description="Disordered" evidence="5">
    <location>
        <begin position="229"/>
        <end position="261"/>
    </location>
</feature>
<dbReference type="InterPro" id="IPR009030">
    <property type="entry name" value="Growth_fac_rcpt_cys_sf"/>
</dbReference>
<dbReference type="SMART" id="SM00179">
    <property type="entry name" value="EGF_CA"/>
    <property type="match status" value="8"/>
</dbReference>
<evidence type="ECO:0000256" key="5">
    <source>
        <dbReference type="SAM" id="MobiDB-lite"/>
    </source>
</evidence>
<feature type="transmembrane region" description="Helical" evidence="6">
    <location>
        <begin position="3384"/>
        <end position="3403"/>
    </location>
</feature>
<feature type="region of interest" description="Disordered" evidence="5">
    <location>
        <begin position="2786"/>
        <end position="2828"/>
    </location>
</feature>
<evidence type="ECO:0000256" key="3">
    <source>
        <dbReference type="ARBA" id="ARBA00023157"/>
    </source>
</evidence>
<feature type="region of interest" description="Disordered" evidence="5">
    <location>
        <begin position="366"/>
        <end position="405"/>
    </location>
</feature>
<keyword evidence="2 4" id="KW-0245">EGF-like domain</keyword>
<evidence type="ECO:0000256" key="4">
    <source>
        <dbReference type="PROSITE-ProRule" id="PRU00076"/>
    </source>
</evidence>
<protein>
    <recommendedName>
        <fullName evidence="8">EGF-like domain-containing protein</fullName>
    </recommendedName>
</protein>
<feature type="transmembrane region" description="Helical" evidence="6">
    <location>
        <begin position="3633"/>
        <end position="3655"/>
    </location>
</feature>
<dbReference type="InterPro" id="IPR001881">
    <property type="entry name" value="EGF-like_Ca-bd_dom"/>
</dbReference>
<dbReference type="Pfam" id="PF02010">
    <property type="entry name" value="REJ"/>
    <property type="match status" value="1"/>
</dbReference>
<comment type="subcellular location">
    <subcellularLocation>
        <location evidence="1">Cytoplasm</location>
        <location evidence="1">Cytoskeleton</location>
        <location evidence="1">Cilium axoneme</location>
    </subcellularLocation>
</comment>
<dbReference type="PANTHER" id="PTHR10199">
    <property type="entry name" value="THROMBOSPONDIN"/>
    <property type="match status" value="1"/>
</dbReference>
<sequence>MFWSPPPLCYKARTVSSLWRAPPTSLLFLLTVWIYEVQAQTNAFSCSSPCNVLNIGYQAVTGTIPTEIGTLTTLQQLHLQENNIQGTLPSEIALLTSVTSMRGNDNKLTGTIPTEFGNLAAITEWIFSKNSLAATLPTEFGRLTKLEQLDARKASLIGNIPSELGLLTALNTLYMGGNALSGTIPMELEAITGFSSDVNRMHVKSNNNLCGPIPNIPYLAQDSPLLGHNCPTSAPTAPTASPTASPTAPTASPTTSPTASPSYHFANDSTYINESDYVCTINVDAVNYVPDHLNPKHHLSDQYIPYLPPHHFHPKHVTHHTTHHTTHYARPYFFPLAHPNHVAPHNYPAHHLGSLGFAHQEPHYNATDCSTHGSTHENPAPSSVSTPSPLPPHRPPPPTITLTANMSDSGGGAAIIYAQSTLAQTCLRVQLEPVMYTMNVSASGGPSTLTWTFFHADVCTSTLCSMALCGWSVGEYKVLGAVDFLPSVNLSASSLNGTVTVYEAPPPPSPPPPLPPPLPPTDTRPPPSPAPPPPPTVVVLEVSFTFDGLSLSSLSSNAISYDSFCSEVISSIASVADVPTTYVTINSIGSGSVWVTATVSWSSEHLASGASPETFATTANNSPATIFSNSISLSAYNVSSSRMMAATDPGTYSMGVQVASFPLPPPPSPPLTCGDTGACFPGVACYENSTLPVGYSCGNCPQGYGGDGYLCSDVDECATSNRSSACSDMLAWCNNTEGAFLCSCPRGFLGVMKGAWPGDTVCQDVDECLVRNGGCDFLTTCLNTPGGRSCGECPKGYEGSGEAGCKDVDECGVGEWRGGCHPNATCINTDGGSKCGPCEPAELYKGDGYTCRASSSCAVDNGGCDALTTCSQDPESGAVTCGDCPTGMTGSGSTACVEIDGCALFPCFEGVECEDVTAPGVGAVCDACPQGLVGDGRTCAVDVCAADPPPCSSVPHVNCSIISGGSFMCWACPPGYSGDGTSCVAVDECQINNGGCHYLSACLNTPGGRSCGACPEGYQGTGATFCRKQQASCAVDNGGCDERVTCTEVDGADITCGHCPEGYAGNGVIGCVDADGCEEWSCYPGVHCEDVPAQGVVGDLKGHRCGACPVGMIGDGVECATNTCFFMNGGCDPMVVCIVDDTAPAGRVCGVCPEGFTDEHSGQDGTRCEDIDGCRDMPCFPGVACTDVAAEDVAAQHAAFRCEGCPAGYTGDGVFCADVDECSQGNGGCWTTKDGTKRSECLNTEGGFQCAPCPDGFRGSGLTGCQPISDCAVDNGGCWVGSGAAGGFAAPCNETEHGSVCSECPAGFAGHGSTGCVDIDGCADDPCFEGVTCKDVPAPGDGRICGQCPEGYRGDGSQCTLCRLLVNIPYTTVVEGRVFRAGWHRGERDLISGKSEGLDDAACVYTQGLLTWWTGAASDGGALVLDDDVNKASTMTLNIPKADLKVGVSYTFRLQAVLVGNPHVRSAAVTSFFVQSQPLVIVVSGGDATVGSSTPIALDASDSLDPDAEAGEITFTWRCNRNDNTDDCRDASGALLPATMRGHQVSMRLQGSEPAVNYTFTVVGAKGARRGEVSVFVSVSGGAKAALQIEPLLDPVNSGDRLRLRSVAASVAPSEVQYSWAVVPSQSSHPLRLSSSTLSSIDSYQADLILTEGALAPGGVYTFRLTVADSAGSATTQTRVEVNQPPIGGRVTALTSADGSGHGIAYSDMFDLKTFDWEDADPPLLYSFSYRVVRAEVAATEVAISLFAPAPTHTSEISAAGLETEGFAVTVIGMARDSLGAVAWSEVNITVTPPFDQADSAAAEALAADLAATGDKALLDGNVEGALVQVDSIITLLQQPSSGALRHRHLLDANATASSAVIREDAIDLLGRAQEAVFPSGSTLERFAAITQAATALPQELTSGAQQAALQLVEALVQDTRADPAASPLSQHAASAVCASLAALNAAPQETGNTNVRAAQVASTMGKMKASMLEGTAAGEQAGRVAADGLAMTVARNDASSPNSPLYTSPLTAEGTSVVFPSTLLEAVSAAGARRHRMRRQLMSSSTNCSASAASGSAECYQVVPKVVLDSQLMTSEADPHFDAATADPEVQIRSDVTTISLSLEGEEEYVGVEGLEEAVIFSLPLGGSGMAPYEDSGGMRGNEGPLLCNFWNTSLGAYSTAGCVALPNPAPPGAQLHWKNLSVSELLPWPLESAWSIGNSTLMDGCIETFEAAHWRYKGADAGLRKYLSNTSSLQPGGGLVGCELAKEENALSCWWNWTFQIFSGPGCQLSPVQQCFCTHLTDFKAQQEVDVESKEPPRVKMLRGSQFRLSIQNILKSGVLLTLVASIIGVASYLAMCSAAAHNEARANLLRRLALPRGTGKHSFYQEKGVWTWSLFSEEAMLDVAKLTQRANRCDRRKAKLNMLEQFRNINIEDLASDSLVTRRQRRRAKQISSMREEDAKMRRLNSGVLDDKEINLQDWRLNPHKGTQPLFPETQEEYRLAIVVPRKQTRTERLLRLGADSPASRTTEMVPNATPYAEAAREPSQDSALWNTIPGKVLADEEVARQMMSEVGTQSMRSESLGSEICSDSGGTAADGGMGGHVTWLAAEAVGDDLLGVPSVDGEGRVMPVLSEPGAQAVVENTEGDGSGSKQDRQSGQSLRSQHFALSPAEGEGTAQDNQAECHRQTRSHRRHRPRLEEDEEEVRPLQEDCRHQLAGACTRLQTLADASPQRLRGGRSAETAQPHARSPTKNLKHPVPAGAQARHQAALPRTRTKNCSWKAPESNEAAEVGRVPSEGVVELHQERAQVHVRPPSEEQRMRRSAREETKPRKAAKKARAPAAPTKVGTKPLLCDSPFFDIEEKSAALELATQSELTGSGSPDIQHGPMHTLRVTNEAVASHPDRISSWVTSNPETSLEGAQGASAPPSAIERSASQLSLDGAQAARASQKRSKALMWHQENAVSVLWRLEPFIGRARSMKLAASYLEQCKLRMQPHCALEARGLETSSWHCRFHGRGRNKKQLILRLRVFCIFVTMLERVQDLHVTEHLCGILGIDPVALHLCVPVDTLRFQVTARKKAGQFAIKLKSFVHTSKRKHHRHHTAEQKPIERMLGSAAVMAFLEVFRLVRREQIELQNEGLEALRWDMPNERPYSWYLDLFRGLMTTVKNRAGWYHSRVLWSLVFMQNTDGSFELTPNLATVLCAGETSYILTDKPTGHLSVDILVKSVDTQLLAVCHAKEHAERLWATLCVVERMKKLPFEWTINPVDPPIERRSLTQIAEQYVARCFEEMEKDPELYFTIVDFLEDSKYTSLQEKFQASAREQVAMWVKAHVKAIARVKSFVENDEESVVSASRETPIISLRERREEAIEQLKRFGMAVVMNHPWMKIAAVGPCEAFSRTQRIMTEVNSILIMLLCCLWFFYSRATICCENLQVALRCNLDEAGCHGMYSCAELQTALDCDRDLTCPAHQEALPSGFTCTAFPQNTLSDKMWLAVYILLMNVPLKLFFITLFTVGGAAQTPEHWNAGILRQMEQAVGSRRVRWVEHIVFLVYSLLLDHMGLTRAMARIFGGLLLLLDSTFLGSRLAVRKFYKAAVHLKQSLWFLFQIHVLKRSPHVVFEELRMIVKKEEESQKLDEDAEVFEQVRHEMDSGFAQLAITLLVTCWMAIIYILLVYSTLIRESMGSSAEKKILQVRAHRAAQQEPPLSFFDARCGHSSSGPTCQKNVC</sequence>
<dbReference type="CDD" id="cd00053">
    <property type="entry name" value="EGF"/>
    <property type="match status" value="1"/>
</dbReference>
<evidence type="ECO:0000256" key="2">
    <source>
        <dbReference type="ARBA" id="ARBA00022536"/>
    </source>
</evidence>
<dbReference type="InterPro" id="IPR013783">
    <property type="entry name" value="Ig-like_fold"/>
</dbReference>
<dbReference type="SUPFAM" id="SSF57184">
    <property type="entry name" value="Growth factor receptor domain"/>
    <property type="match status" value="1"/>
</dbReference>
<organism evidence="9 10">
    <name type="scientific">Cymbomonas tetramitiformis</name>
    <dbReference type="NCBI Taxonomy" id="36881"/>
    <lineage>
        <taxon>Eukaryota</taxon>
        <taxon>Viridiplantae</taxon>
        <taxon>Chlorophyta</taxon>
        <taxon>Pyramimonadophyceae</taxon>
        <taxon>Pyramimonadales</taxon>
        <taxon>Pyramimonadaceae</taxon>
        <taxon>Cymbomonas</taxon>
    </lineage>
</organism>
<feature type="compositionally biased region" description="Basic and acidic residues" evidence="5">
    <location>
        <begin position="2786"/>
        <end position="2811"/>
    </location>
</feature>
<feature type="chain" id="PRO_5042007909" description="EGF-like domain-containing protein" evidence="7">
    <location>
        <begin position="40"/>
        <end position="3707"/>
    </location>
</feature>
<accession>A0AAE0ESW7</accession>
<feature type="compositionally biased region" description="Pro residues" evidence="5">
    <location>
        <begin position="388"/>
        <end position="399"/>
    </location>
</feature>
<evidence type="ECO:0000256" key="7">
    <source>
        <dbReference type="SAM" id="SignalP"/>
    </source>
</evidence>
<dbReference type="InterPro" id="IPR002859">
    <property type="entry name" value="PKD/REJ-like"/>
</dbReference>
<feature type="region of interest" description="Disordered" evidence="5">
    <location>
        <begin position="501"/>
        <end position="534"/>
    </location>
</feature>
<feature type="transmembrane region" description="Helical" evidence="6">
    <location>
        <begin position="3474"/>
        <end position="3501"/>
    </location>
</feature>
<dbReference type="InterPro" id="IPR000742">
    <property type="entry name" value="EGF"/>
</dbReference>
<dbReference type="PROSITE" id="PS50026">
    <property type="entry name" value="EGF_3"/>
    <property type="match status" value="1"/>
</dbReference>
<name>A0AAE0ESW7_9CHLO</name>
<keyword evidence="6" id="KW-0812">Transmembrane</keyword>
<dbReference type="Gene3D" id="3.80.10.10">
    <property type="entry name" value="Ribonuclease Inhibitor"/>
    <property type="match status" value="1"/>
</dbReference>
<keyword evidence="10" id="KW-1185">Reference proteome</keyword>
<feature type="domain" description="EGF-like" evidence="8">
    <location>
        <begin position="1318"/>
        <end position="1360"/>
    </location>
</feature>
<dbReference type="SUPFAM" id="SSF52058">
    <property type="entry name" value="L domain-like"/>
    <property type="match status" value="1"/>
</dbReference>
<dbReference type="InterPro" id="IPR049883">
    <property type="entry name" value="NOTCH1_EGF-like"/>
</dbReference>
<dbReference type="InterPro" id="IPR032675">
    <property type="entry name" value="LRR_dom_sf"/>
</dbReference>
<feature type="region of interest" description="Disordered" evidence="5">
    <location>
        <begin position="2708"/>
        <end position="2772"/>
    </location>
</feature>
<feature type="compositionally biased region" description="Low complexity" evidence="5">
    <location>
        <begin position="231"/>
        <end position="261"/>
    </location>
</feature>
<proteinExistence type="predicted"/>
<keyword evidence="6" id="KW-0472">Membrane</keyword>
<evidence type="ECO:0000256" key="1">
    <source>
        <dbReference type="ARBA" id="ARBA00004430"/>
    </source>
</evidence>
<feature type="signal peptide" evidence="7">
    <location>
        <begin position="1"/>
        <end position="39"/>
    </location>
</feature>
<reference evidence="9 10" key="1">
    <citation type="journal article" date="2015" name="Genome Biol. Evol.">
        <title>Comparative Genomics of a Bacterivorous Green Alga Reveals Evolutionary Causalities and Consequences of Phago-Mixotrophic Mode of Nutrition.</title>
        <authorList>
            <person name="Burns J.A."/>
            <person name="Paasch A."/>
            <person name="Narechania A."/>
            <person name="Kim E."/>
        </authorList>
    </citation>
    <scope>NUCLEOTIDE SEQUENCE [LARGE SCALE GENOMIC DNA]</scope>
    <source>
        <strain evidence="9 10">PLY_AMNH</strain>
    </source>
</reference>
<dbReference type="GO" id="GO:0005509">
    <property type="term" value="F:calcium ion binding"/>
    <property type="evidence" value="ECO:0007669"/>
    <property type="project" value="InterPro"/>
</dbReference>
<dbReference type="Gene3D" id="2.10.25.10">
    <property type="entry name" value="Laminin"/>
    <property type="match status" value="9"/>
</dbReference>
<comment type="caution">
    <text evidence="9">The sequence shown here is derived from an EMBL/GenBank/DDBJ whole genome shotgun (WGS) entry which is preliminary data.</text>
</comment>
<feature type="compositionally biased region" description="Basic residues" evidence="5">
    <location>
        <begin position="2668"/>
        <end position="2677"/>
    </location>
</feature>
<feature type="compositionally biased region" description="Polar residues" evidence="5">
    <location>
        <begin position="367"/>
        <end position="377"/>
    </location>
</feature>
<dbReference type="GO" id="GO:0005930">
    <property type="term" value="C:axoneme"/>
    <property type="evidence" value="ECO:0007669"/>
    <property type="project" value="UniProtKB-SubCell"/>
</dbReference>
<feature type="transmembrane region" description="Helical" evidence="6">
    <location>
        <begin position="3549"/>
        <end position="3568"/>
    </location>
</feature>
<feature type="region of interest" description="Disordered" evidence="5">
    <location>
        <begin position="2879"/>
        <end position="2910"/>
    </location>
</feature>
<evidence type="ECO:0000313" key="9">
    <source>
        <dbReference type="EMBL" id="KAK3239376.1"/>
    </source>
</evidence>
<keyword evidence="3" id="KW-1015">Disulfide bond</keyword>
<keyword evidence="7" id="KW-0732">Signal</keyword>
<dbReference type="Pfam" id="PF07645">
    <property type="entry name" value="EGF_CA"/>
    <property type="match status" value="4"/>
</dbReference>
<evidence type="ECO:0000256" key="6">
    <source>
        <dbReference type="SAM" id="Phobius"/>
    </source>
</evidence>
<dbReference type="EMBL" id="LGRX02033937">
    <property type="protein sequence ID" value="KAK3239376.1"/>
    <property type="molecule type" value="Genomic_DNA"/>
</dbReference>
<feature type="region of interest" description="Disordered" evidence="5">
    <location>
        <begin position="2622"/>
        <end position="2688"/>
    </location>
</feature>
<dbReference type="Proteomes" id="UP001190700">
    <property type="component" value="Unassembled WGS sequence"/>
</dbReference>
<dbReference type="SMART" id="SM00181">
    <property type="entry name" value="EGF"/>
    <property type="match status" value="14"/>
</dbReference>